<dbReference type="AlphaFoldDB" id="A0A1F8H7P3"/>
<dbReference type="InterPro" id="IPR015421">
    <property type="entry name" value="PyrdxlP-dep_Trfase_major"/>
</dbReference>
<dbReference type="Gene3D" id="3.90.1150.10">
    <property type="entry name" value="Aspartate Aminotransferase, domain 1"/>
    <property type="match status" value="1"/>
</dbReference>
<dbReference type="GO" id="GO:0030170">
    <property type="term" value="F:pyridoxal phosphate binding"/>
    <property type="evidence" value="ECO:0007669"/>
    <property type="project" value="TreeGrafter"/>
</dbReference>
<dbReference type="GO" id="GO:0008483">
    <property type="term" value="F:transaminase activity"/>
    <property type="evidence" value="ECO:0007669"/>
    <property type="project" value="TreeGrafter"/>
</dbReference>
<dbReference type="EMBL" id="MGKY01000015">
    <property type="protein sequence ID" value="OGN33554.1"/>
    <property type="molecule type" value="Genomic_DNA"/>
</dbReference>
<dbReference type="SUPFAM" id="SSF53383">
    <property type="entry name" value="PLP-dependent transferases"/>
    <property type="match status" value="1"/>
</dbReference>
<dbReference type="PIRSF" id="PIRSF000390">
    <property type="entry name" value="PLP_StrS"/>
    <property type="match status" value="1"/>
</dbReference>
<dbReference type="Proteomes" id="UP000177745">
    <property type="component" value="Unassembled WGS sequence"/>
</dbReference>
<dbReference type="Pfam" id="PF01041">
    <property type="entry name" value="DegT_DnrJ_EryC1"/>
    <property type="match status" value="1"/>
</dbReference>
<dbReference type="InterPro" id="IPR015422">
    <property type="entry name" value="PyrdxlP-dep_Trfase_small"/>
</dbReference>
<dbReference type="InterPro" id="IPR000653">
    <property type="entry name" value="DegT/StrS_aminotransferase"/>
</dbReference>
<protein>
    <recommendedName>
        <fullName evidence="4">Aminotransferase DegT</fullName>
    </recommendedName>
</protein>
<dbReference type="GO" id="GO:0000271">
    <property type="term" value="P:polysaccharide biosynthetic process"/>
    <property type="evidence" value="ECO:0007669"/>
    <property type="project" value="TreeGrafter"/>
</dbReference>
<keyword evidence="1" id="KW-0663">Pyridoxal phosphate</keyword>
<dbReference type="InterPro" id="IPR015424">
    <property type="entry name" value="PyrdxlP-dep_Trfase"/>
</dbReference>
<proteinExistence type="inferred from homology"/>
<evidence type="ECO:0000313" key="3">
    <source>
        <dbReference type="Proteomes" id="UP000177745"/>
    </source>
</evidence>
<organism evidence="2 3">
    <name type="scientific">Candidatus Yanofskybacteria bacterium RIFCSPLOWO2_12_FULL_43_11b</name>
    <dbReference type="NCBI Taxonomy" id="1802710"/>
    <lineage>
        <taxon>Bacteria</taxon>
        <taxon>Candidatus Yanofskyibacteriota</taxon>
    </lineage>
</organism>
<dbReference type="Gene3D" id="3.40.640.10">
    <property type="entry name" value="Type I PLP-dependent aspartate aminotransferase-like (Major domain)"/>
    <property type="match status" value="1"/>
</dbReference>
<accession>A0A1F8H7P3</accession>
<comment type="similarity">
    <text evidence="1">Belongs to the DegT/DnrJ/EryC1 family.</text>
</comment>
<evidence type="ECO:0008006" key="4">
    <source>
        <dbReference type="Google" id="ProtNLM"/>
    </source>
</evidence>
<name>A0A1F8H7P3_9BACT</name>
<evidence type="ECO:0000313" key="2">
    <source>
        <dbReference type="EMBL" id="OGN33554.1"/>
    </source>
</evidence>
<reference evidence="2 3" key="1">
    <citation type="journal article" date="2016" name="Nat. Commun.">
        <title>Thousands of microbial genomes shed light on interconnected biogeochemical processes in an aquifer system.</title>
        <authorList>
            <person name="Anantharaman K."/>
            <person name="Brown C.T."/>
            <person name="Hug L.A."/>
            <person name="Sharon I."/>
            <person name="Castelle C.J."/>
            <person name="Probst A.J."/>
            <person name="Thomas B.C."/>
            <person name="Singh A."/>
            <person name="Wilkins M.J."/>
            <person name="Karaoz U."/>
            <person name="Brodie E.L."/>
            <person name="Williams K.H."/>
            <person name="Hubbard S.S."/>
            <person name="Banfield J.F."/>
        </authorList>
    </citation>
    <scope>NUCLEOTIDE SEQUENCE [LARGE SCALE GENOMIC DNA]</scope>
</reference>
<gene>
    <name evidence="2" type="ORF">A3G51_02625</name>
</gene>
<evidence type="ECO:0000256" key="1">
    <source>
        <dbReference type="RuleBase" id="RU004508"/>
    </source>
</evidence>
<sequence>MADYPGYHIKYYLAEDTIDANDLSALADWLKTNPRITMGPLTKEFEAKWSSWLGQKYSIYCNSGSSANLLMYAALAALGRLSNRMIIVPSVGWVTTIAPAIQFGWEPIMCEADPDTFGLDLNHLEVLLRRHNPSTVIMVQVLGVPHKMNELLELKKRYGFFLLEDTCAAMGSSYHGQHVGTFGDMSSFSLFFGHQISTIEGGLVSTNNEELYNLMLMIRSHGWTKDLDTEKKEALLAKHKVDSFHHPFLFVLDGFNLRPTDDHAFLGIKQIDKMEWLIKRRMENHLLYKAILGKYFCVQKYEPDSVVCSISFGMLASSVAERKKIIEACRREGIETRMFSAGNLGLHPFWYERYGKFSAPMADRIHHCGLFLPNNPSLKTKDIEFISSVVLNATKEAQ</sequence>
<comment type="caution">
    <text evidence="2">The sequence shown here is derived from an EMBL/GenBank/DDBJ whole genome shotgun (WGS) entry which is preliminary data.</text>
</comment>
<dbReference type="PANTHER" id="PTHR30244:SF34">
    <property type="entry name" value="DTDP-4-AMINO-4,6-DIDEOXYGALACTOSE TRANSAMINASE"/>
    <property type="match status" value="1"/>
</dbReference>
<dbReference type="PANTHER" id="PTHR30244">
    <property type="entry name" value="TRANSAMINASE"/>
    <property type="match status" value="1"/>
</dbReference>